<keyword evidence="5 15" id="KW-0808">Transferase</keyword>
<keyword evidence="3 15" id="KW-0515">Mutator protein</keyword>
<keyword evidence="6 15" id="KW-0548">Nucleotidyltransferase</keyword>
<organism evidence="17 18">
    <name type="scientific">Simiduia aestuariiviva</name>
    <dbReference type="NCBI Taxonomy" id="1510459"/>
    <lineage>
        <taxon>Bacteria</taxon>
        <taxon>Pseudomonadati</taxon>
        <taxon>Pseudomonadota</taxon>
        <taxon>Gammaproteobacteria</taxon>
        <taxon>Cellvibrionales</taxon>
        <taxon>Cellvibrionaceae</taxon>
        <taxon>Simiduia</taxon>
    </lineage>
</organism>
<dbReference type="GO" id="GO:0006261">
    <property type="term" value="P:DNA-templated DNA replication"/>
    <property type="evidence" value="ECO:0007669"/>
    <property type="project" value="UniProtKB-UniRule"/>
</dbReference>
<dbReference type="NCBIfam" id="NF002677">
    <property type="entry name" value="PRK02406.1"/>
    <property type="match status" value="1"/>
</dbReference>
<dbReference type="Proteomes" id="UP000559987">
    <property type="component" value="Unassembled WGS sequence"/>
</dbReference>
<feature type="binding site" evidence="15">
    <location>
        <position position="8"/>
    </location>
    <ligand>
        <name>Mg(2+)</name>
        <dbReference type="ChEBI" id="CHEBI:18420"/>
    </ligand>
</feature>
<evidence type="ECO:0000313" key="17">
    <source>
        <dbReference type="EMBL" id="MBB3169404.1"/>
    </source>
</evidence>
<proteinExistence type="inferred from homology"/>
<dbReference type="FunFam" id="1.10.150.20:FF:000019">
    <property type="entry name" value="DNA polymerase IV"/>
    <property type="match status" value="1"/>
</dbReference>
<keyword evidence="9 15" id="KW-0227">DNA damage</keyword>
<dbReference type="SUPFAM" id="SSF56672">
    <property type="entry name" value="DNA/RNA polymerases"/>
    <property type="match status" value="1"/>
</dbReference>
<keyword evidence="13 15" id="KW-0234">DNA repair</keyword>
<evidence type="ECO:0000256" key="7">
    <source>
        <dbReference type="ARBA" id="ARBA00022705"/>
    </source>
</evidence>
<sequence length="355" mass="38908">MRKIIHVDADCFYAAIEMRDNPALRDKAIAVGGDPGRRGVISTCNYAARAFGVRSAMPSKTAVRLCPQLQLLPHRFEAYREASQAMRSIFLRYSEVIEPLSLDEAFIDVSECDQFSGSATRIAEAIRAEVKRVVGITVSAGVAPNKFLAKVASDWRKPDGLFVVAPAEVPAFVSTLPVGKIFGVGKVTAARMHSLGISTCGDLQQWTELALAEQFGSFGRRLYSLCRGEDDRLVKPHRIRKSLSVEHTYSDDLQGEGNCLAKLPALVAELTDRLGKLSASYRPNKAFVKIKFADFTATTLERAAQSFDETTFQPLLSEALTRGKPAVRLLGVGVRFAQVDSNSTEQLDLFEFPTA</sequence>
<dbReference type="SUPFAM" id="SSF100879">
    <property type="entry name" value="Lesion bypass DNA polymerase (Y-family), little finger domain"/>
    <property type="match status" value="1"/>
</dbReference>
<dbReference type="CDD" id="cd03586">
    <property type="entry name" value="PolY_Pol_IV_kappa"/>
    <property type="match status" value="1"/>
</dbReference>
<gene>
    <name evidence="15" type="primary">dinB</name>
    <name evidence="17" type="ORF">FHS30_002612</name>
</gene>
<dbReference type="GO" id="GO:0003887">
    <property type="term" value="F:DNA-directed DNA polymerase activity"/>
    <property type="evidence" value="ECO:0007669"/>
    <property type="project" value="UniProtKB-UniRule"/>
</dbReference>
<dbReference type="InterPro" id="IPR053848">
    <property type="entry name" value="IMS_HHH_1"/>
</dbReference>
<evidence type="ECO:0000256" key="3">
    <source>
        <dbReference type="ARBA" id="ARBA00022457"/>
    </source>
</evidence>
<dbReference type="RefSeq" id="WP_183910875.1">
    <property type="nucleotide sequence ID" value="NZ_JACHXZ010000003.1"/>
</dbReference>
<evidence type="ECO:0000256" key="10">
    <source>
        <dbReference type="ARBA" id="ARBA00022842"/>
    </source>
</evidence>
<dbReference type="Gene3D" id="1.10.150.20">
    <property type="entry name" value="5' to 3' exonuclease, C-terminal subdomain"/>
    <property type="match status" value="1"/>
</dbReference>
<evidence type="ECO:0000313" key="18">
    <source>
        <dbReference type="Proteomes" id="UP000559987"/>
    </source>
</evidence>
<comment type="cofactor">
    <cofactor evidence="15">
        <name>Mg(2+)</name>
        <dbReference type="ChEBI" id="CHEBI:18420"/>
    </cofactor>
    <text evidence="15">Binds 2 magnesium ions per subunit.</text>
</comment>
<feature type="site" description="Substrate discrimination" evidence="15">
    <location>
        <position position="13"/>
    </location>
</feature>
<dbReference type="GO" id="GO:0003684">
    <property type="term" value="F:damaged DNA binding"/>
    <property type="evidence" value="ECO:0007669"/>
    <property type="project" value="InterPro"/>
</dbReference>
<dbReference type="Gene3D" id="3.30.1490.100">
    <property type="entry name" value="DNA polymerase, Y-family, little finger domain"/>
    <property type="match status" value="1"/>
</dbReference>
<comment type="function">
    <text evidence="15">Poorly processive, error-prone DNA polymerase involved in untargeted mutagenesis. Copies undamaged DNA at stalled replication forks, which arise in vivo from mismatched or misaligned primer ends. These misaligned primers can be extended by PolIV. Exhibits no 3'-5' exonuclease (proofreading) activity. May be involved in translesional synthesis, in conjunction with the beta clamp from PolIII.</text>
</comment>
<dbReference type="EC" id="2.7.7.7" evidence="15"/>
<dbReference type="GO" id="GO:0042276">
    <property type="term" value="P:error-prone translesion synthesis"/>
    <property type="evidence" value="ECO:0007669"/>
    <property type="project" value="TreeGrafter"/>
</dbReference>
<comment type="subcellular location">
    <subcellularLocation>
        <location evidence="1 15">Cytoplasm</location>
    </subcellularLocation>
</comment>
<comment type="caution">
    <text evidence="17">The sequence shown here is derived from an EMBL/GenBank/DDBJ whole genome shotgun (WGS) entry which is preliminary data.</text>
</comment>
<evidence type="ECO:0000256" key="1">
    <source>
        <dbReference type="ARBA" id="ARBA00004496"/>
    </source>
</evidence>
<dbReference type="GO" id="GO:0009432">
    <property type="term" value="P:SOS response"/>
    <property type="evidence" value="ECO:0007669"/>
    <property type="project" value="UniProtKB-ARBA"/>
</dbReference>
<evidence type="ECO:0000256" key="14">
    <source>
        <dbReference type="ARBA" id="ARBA00049244"/>
    </source>
</evidence>
<protein>
    <recommendedName>
        <fullName evidence="15">DNA polymerase IV</fullName>
        <shortName evidence="15">Pol IV</shortName>
        <ecNumber evidence="15">2.7.7.7</ecNumber>
    </recommendedName>
</protein>
<dbReference type="InterPro" id="IPR050116">
    <property type="entry name" value="DNA_polymerase-Y"/>
</dbReference>
<feature type="binding site" evidence="15">
    <location>
        <position position="103"/>
    </location>
    <ligand>
        <name>Mg(2+)</name>
        <dbReference type="ChEBI" id="CHEBI:18420"/>
    </ligand>
</feature>
<dbReference type="HAMAP" id="MF_01113">
    <property type="entry name" value="DNApol_IV"/>
    <property type="match status" value="1"/>
</dbReference>
<keyword evidence="7 15" id="KW-0235">DNA replication</keyword>
<evidence type="ECO:0000256" key="8">
    <source>
        <dbReference type="ARBA" id="ARBA00022723"/>
    </source>
</evidence>
<evidence type="ECO:0000256" key="6">
    <source>
        <dbReference type="ARBA" id="ARBA00022695"/>
    </source>
</evidence>
<dbReference type="EMBL" id="JACHXZ010000003">
    <property type="protein sequence ID" value="MBB3169404.1"/>
    <property type="molecule type" value="Genomic_DNA"/>
</dbReference>
<keyword evidence="10 15" id="KW-0460">Magnesium</keyword>
<dbReference type="GO" id="GO:0000287">
    <property type="term" value="F:magnesium ion binding"/>
    <property type="evidence" value="ECO:0007669"/>
    <property type="project" value="UniProtKB-UniRule"/>
</dbReference>
<evidence type="ECO:0000256" key="9">
    <source>
        <dbReference type="ARBA" id="ARBA00022763"/>
    </source>
</evidence>
<dbReference type="Pfam" id="PF00817">
    <property type="entry name" value="IMS"/>
    <property type="match status" value="1"/>
</dbReference>
<dbReference type="Pfam" id="PF21999">
    <property type="entry name" value="IMS_HHH_1"/>
    <property type="match status" value="1"/>
</dbReference>
<name>A0A839UMJ3_9GAMM</name>
<keyword evidence="4 15" id="KW-0963">Cytoplasm</keyword>
<dbReference type="FunFam" id="3.40.1170.60:FF:000001">
    <property type="entry name" value="DNA polymerase IV"/>
    <property type="match status" value="1"/>
</dbReference>
<comment type="subunit">
    <text evidence="15">Monomer.</text>
</comment>
<evidence type="ECO:0000256" key="5">
    <source>
        <dbReference type="ARBA" id="ARBA00022679"/>
    </source>
</evidence>
<dbReference type="InterPro" id="IPR001126">
    <property type="entry name" value="UmuC"/>
</dbReference>
<dbReference type="GO" id="GO:0005829">
    <property type="term" value="C:cytosol"/>
    <property type="evidence" value="ECO:0007669"/>
    <property type="project" value="TreeGrafter"/>
</dbReference>
<dbReference type="AlphaFoldDB" id="A0A839UMJ3"/>
<evidence type="ECO:0000256" key="12">
    <source>
        <dbReference type="ARBA" id="ARBA00023125"/>
    </source>
</evidence>
<dbReference type="PANTHER" id="PTHR11076:SF33">
    <property type="entry name" value="DNA POLYMERASE KAPPA"/>
    <property type="match status" value="1"/>
</dbReference>
<keyword evidence="8 15" id="KW-0479">Metal-binding</keyword>
<keyword evidence="18" id="KW-1185">Reference proteome</keyword>
<evidence type="ECO:0000256" key="11">
    <source>
        <dbReference type="ARBA" id="ARBA00022932"/>
    </source>
</evidence>
<dbReference type="GO" id="GO:0006281">
    <property type="term" value="P:DNA repair"/>
    <property type="evidence" value="ECO:0007669"/>
    <property type="project" value="UniProtKB-UniRule"/>
</dbReference>
<dbReference type="InterPro" id="IPR043502">
    <property type="entry name" value="DNA/RNA_pol_sf"/>
</dbReference>
<dbReference type="InterPro" id="IPR036775">
    <property type="entry name" value="DNA_pol_Y-fam_lit_finger_sf"/>
</dbReference>
<comment type="similarity">
    <text evidence="2 15">Belongs to the DNA polymerase type-Y family.</text>
</comment>
<keyword evidence="11 15" id="KW-0239">DNA-directed DNA polymerase</keyword>
<reference evidence="17 18" key="1">
    <citation type="submission" date="2020-08" db="EMBL/GenBank/DDBJ databases">
        <title>Genomic Encyclopedia of Type Strains, Phase III (KMG-III): the genomes of soil and plant-associated and newly described type strains.</title>
        <authorList>
            <person name="Whitman W."/>
        </authorList>
    </citation>
    <scope>NUCLEOTIDE SEQUENCE [LARGE SCALE GENOMIC DNA]</scope>
    <source>
        <strain evidence="17 18">CECT 8571</strain>
    </source>
</reference>
<evidence type="ECO:0000256" key="2">
    <source>
        <dbReference type="ARBA" id="ARBA00010945"/>
    </source>
</evidence>
<dbReference type="Gene3D" id="3.40.1170.60">
    <property type="match status" value="1"/>
</dbReference>
<evidence type="ECO:0000259" key="16">
    <source>
        <dbReference type="PROSITE" id="PS50173"/>
    </source>
</evidence>
<dbReference type="Pfam" id="PF11799">
    <property type="entry name" value="IMS_C"/>
    <property type="match status" value="1"/>
</dbReference>
<dbReference type="Gene3D" id="3.30.70.270">
    <property type="match status" value="1"/>
</dbReference>
<dbReference type="PANTHER" id="PTHR11076">
    <property type="entry name" value="DNA REPAIR POLYMERASE UMUC / TRANSFERASE FAMILY MEMBER"/>
    <property type="match status" value="1"/>
</dbReference>
<evidence type="ECO:0000256" key="15">
    <source>
        <dbReference type="HAMAP-Rule" id="MF_01113"/>
    </source>
</evidence>
<keyword evidence="12 15" id="KW-0238">DNA-binding</keyword>
<dbReference type="InterPro" id="IPR043128">
    <property type="entry name" value="Rev_trsase/Diguanyl_cyclase"/>
</dbReference>
<evidence type="ECO:0000256" key="13">
    <source>
        <dbReference type="ARBA" id="ARBA00023204"/>
    </source>
</evidence>
<dbReference type="PROSITE" id="PS50173">
    <property type="entry name" value="UMUC"/>
    <property type="match status" value="1"/>
</dbReference>
<dbReference type="InterPro" id="IPR022880">
    <property type="entry name" value="DNApol_IV"/>
</dbReference>
<feature type="active site" evidence="15">
    <location>
        <position position="104"/>
    </location>
</feature>
<evidence type="ECO:0000256" key="4">
    <source>
        <dbReference type="ARBA" id="ARBA00022490"/>
    </source>
</evidence>
<dbReference type="InterPro" id="IPR017961">
    <property type="entry name" value="DNA_pol_Y-fam_little_finger"/>
</dbReference>
<accession>A0A839UMJ3</accession>
<feature type="domain" description="UmuC" evidence="16">
    <location>
        <begin position="4"/>
        <end position="185"/>
    </location>
</feature>
<comment type="catalytic activity">
    <reaction evidence="14 15">
        <text>DNA(n) + a 2'-deoxyribonucleoside 5'-triphosphate = DNA(n+1) + diphosphate</text>
        <dbReference type="Rhea" id="RHEA:22508"/>
        <dbReference type="Rhea" id="RHEA-COMP:17339"/>
        <dbReference type="Rhea" id="RHEA-COMP:17340"/>
        <dbReference type="ChEBI" id="CHEBI:33019"/>
        <dbReference type="ChEBI" id="CHEBI:61560"/>
        <dbReference type="ChEBI" id="CHEBI:173112"/>
        <dbReference type="EC" id="2.7.7.7"/>
    </reaction>
</comment>